<dbReference type="RefSeq" id="WP_323578085.1">
    <property type="nucleotide sequence ID" value="NZ_JAYGJQ010000002.1"/>
</dbReference>
<proteinExistence type="predicted"/>
<gene>
    <name evidence="1" type="ORF">SHI21_16835</name>
</gene>
<evidence type="ECO:0000313" key="2">
    <source>
        <dbReference type="Proteomes" id="UP001302274"/>
    </source>
</evidence>
<keyword evidence="2" id="KW-1185">Reference proteome</keyword>
<reference evidence="1 2" key="1">
    <citation type="submission" date="2023-11" db="EMBL/GenBank/DDBJ databases">
        <title>A Novel Polar Bacteriovorax (B. antarcticus) Isolated from the Biocrust in Antarctica.</title>
        <authorList>
            <person name="Mun W."/>
            <person name="Choi S.Y."/>
            <person name="Mitchell R.J."/>
        </authorList>
    </citation>
    <scope>NUCLEOTIDE SEQUENCE [LARGE SCALE GENOMIC DNA]</scope>
    <source>
        <strain evidence="1 2">PP10</strain>
    </source>
</reference>
<sequence>MIIQNCNPLLVILSKIESIIADQKTQHPNLNDEEIIEFIKIKFSIENRS</sequence>
<comment type="caution">
    <text evidence="1">The sequence shown here is derived from an EMBL/GenBank/DDBJ whole genome shotgun (WGS) entry which is preliminary data.</text>
</comment>
<evidence type="ECO:0000313" key="1">
    <source>
        <dbReference type="EMBL" id="MEA9357899.1"/>
    </source>
</evidence>
<accession>A0ABU5W014</accession>
<organism evidence="1 2">
    <name type="scientific">Bacteriovorax antarcticus</name>
    <dbReference type="NCBI Taxonomy" id="3088717"/>
    <lineage>
        <taxon>Bacteria</taxon>
        <taxon>Pseudomonadati</taxon>
        <taxon>Bdellovibrionota</taxon>
        <taxon>Bacteriovoracia</taxon>
        <taxon>Bacteriovoracales</taxon>
        <taxon>Bacteriovoracaceae</taxon>
        <taxon>Bacteriovorax</taxon>
    </lineage>
</organism>
<name>A0ABU5W014_9BACT</name>
<dbReference type="EMBL" id="JAYGJQ010000002">
    <property type="protein sequence ID" value="MEA9357899.1"/>
    <property type="molecule type" value="Genomic_DNA"/>
</dbReference>
<protein>
    <submittedName>
        <fullName evidence="1">Uncharacterized protein</fullName>
    </submittedName>
</protein>
<dbReference type="Proteomes" id="UP001302274">
    <property type="component" value="Unassembled WGS sequence"/>
</dbReference>